<protein>
    <recommendedName>
        <fullName evidence="3">F-box domain-containing protein</fullName>
    </recommendedName>
</protein>
<gene>
    <name evidence="1" type="ORF">CVT26_007817</name>
</gene>
<dbReference type="EMBL" id="NHYE01005331">
    <property type="protein sequence ID" value="PPQ74567.1"/>
    <property type="molecule type" value="Genomic_DNA"/>
</dbReference>
<accession>A0A409W7R4</accession>
<dbReference type="InParanoid" id="A0A409W7R4"/>
<name>A0A409W7R4_9AGAR</name>
<evidence type="ECO:0000313" key="1">
    <source>
        <dbReference type="EMBL" id="PPQ74567.1"/>
    </source>
</evidence>
<evidence type="ECO:0008006" key="3">
    <source>
        <dbReference type="Google" id="ProtNLM"/>
    </source>
</evidence>
<evidence type="ECO:0000313" key="2">
    <source>
        <dbReference type="Proteomes" id="UP000284706"/>
    </source>
</evidence>
<proteinExistence type="predicted"/>
<dbReference type="SUPFAM" id="SSF52058">
    <property type="entry name" value="L domain-like"/>
    <property type="match status" value="1"/>
</dbReference>
<comment type="caution">
    <text evidence="1">The sequence shown here is derived from an EMBL/GenBank/DDBJ whole genome shotgun (WGS) entry which is preliminary data.</text>
</comment>
<dbReference type="AlphaFoldDB" id="A0A409W7R4"/>
<dbReference type="InterPro" id="IPR032675">
    <property type="entry name" value="LRR_dom_sf"/>
</dbReference>
<keyword evidence="2" id="KW-1185">Reference proteome</keyword>
<reference evidence="1 2" key="1">
    <citation type="journal article" date="2018" name="Evol. Lett.">
        <title>Horizontal gene cluster transfer increased hallucinogenic mushroom diversity.</title>
        <authorList>
            <person name="Reynolds H.T."/>
            <person name="Vijayakumar V."/>
            <person name="Gluck-Thaler E."/>
            <person name="Korotkin H.B."/>
            <person name="Matheny P.B."/>
            <person name="Slot J.C."/>
        </authorList>
    </citation>
    <scope>NUCLEOTIDE SEQUENCE [LARGE SCALE GENOMIC DNA]</scope>
    <source>
        <strain evidence="1 2">SRW20</strain>
    </source>
</reference>
<organism evidence="1 2">
    <name type="scientific">Gymnopilus dilepis</name>
    <dbReference type="NCBI Taxonomy" id="231916"/>
    <lineage>
        <taxon>Eukaryota</taxon>
        <taxon>Fungi</taxon>
        <taxon>Dikarya</taxon>
        <taxon>Basidiomycota</taxon>
        <taxon>Agaricomycotina</taxon>
        <taxon>Agaricomycetes</taxon>
        <taxon>Agaricomycetidae</taxon>
        <taxon>Agaricales</taxon>
        <taxon>Agaricineae</taxon>
        <taxon>Hymenogastraceae</taxon>
        <taxon>Gymnopilus</taxon>
    </lineage>
</organism>
<dbReference type="Proteomes" id="UP000284706">
    <property type="component" value="Unassembled WGS sequence"/>
</dbReference>
<sequence>MASLIVPLEIIDAIFAFLEDEKRALFQLTLTCHLLRACAEPFLYSEVVFKDPLDVGLVSFRETISKVPRLAALVTEYSGFSEPFWLEQGQVCLPNLINLKRLHLRARLSDVKLMSQLPRGLERLEIEGHFSPSHLGEVLLGMDNLHYLGLKNFPIYRTRDLMPFHPLVCQNLRILSGGFRAANAVLPGRRVTRFEWSYPKNEPVQVEGDLLSRLSPHLANIRSLSYIAKDPSFKIHPLYDLPNYLHSLRFLEIQIMDATDWTSIPKLSDLRVLLVLEPSYIFMSMLDEPDRIIDLFGKCPQLERVDVGGRDHHVLLTCKRWLRGLAQPIDVPLHVAERGRLEFVDDIEL</sequence>
<dbReference type="Gene3D" id="3.80.10.10">
    <property type="entry name" value="Ribonuclease Inhibitor"/>
    <property type="match status" value="1"/>
</dbReference>
<dbReference type="OrthoDB" id="3049290at2759"/>